<comment type="caution">
    <text evidence="1">The sequence shown here is derived from an EMBL/GenBank/DDBJ whole genome shotgun (WGS) entry which is preliminary data.</text>
</comment>
<protein>
    <submittedName>
        <fullName evidence="1">Uncharacterized protein</fullName>
    </submittedName>
</protein>
<gene>
    <name evidence="1" type="ORF">PGT21_013775</name>
</gene>
<proteinExistence type="predicted"/>
<dbReference type="AlphaFoldDB" id="A0A5B0PU09"/>
<dbReference type="EMBL" id="VSWC01000041">
    <property type="protein sequence ID" value="KAA1104172.1"/>
    <property type="molecule type" value="Genomic_DNA"/>
</dbReference>
<name>A0A5B0PU09_PUCGR</name>
<reference evidence="1 2" key="1">
    <citation type="submission" date="2019-05" db="EMBL/GenBank/DDBJ databases">
        <title>Emergence of the Ug99 lineage of the wheat stem rust pathogen through somatic hybridization.</title>
        <authorList>
            <person name="Li F."/>
            <person name="Upadhyaya N.M."/>
            <person name="Sperschneider J."/>
            <person name="Matny O."/>
            <person name="Nguyen-Phuc H."/>
            <person name="Mago R."/>
            <person name="Raley C."/>
            <person name="Miller M.E."/>
            <person name="Silverstein K.A.T."/>
            <person name="Henningsen E."/>
            <person name="Hirsch C.D."/>
            <person name="Visser B."/>
            <person name="Pretorius Z.A."/>
            <person name="Steffenson B.J."/>
            <person name="Schwessinger B."/>
            <person name="Dodds P.N."/>
            <person name="Figueroa M."/>
        </authorList>
    </citation>
    <scope>NUCLEOTIDE SEQUENCE [LARGE SCALE GENOMIC DNA]</scope>
    <source>
        <strain evidence="1">21-0</strain>
    </source>
</reference>
<keyword evidence="2" id="KW-1185">Reference proteome</keyword>
<dbReference type="OrthoDB" id="10594327at2759"/>
<evidence type="ECO:0000313" key="1">
    <source>
        <dbReference type="EMBL" id="KAA1104172.1"/>
    </source>
</evidence>
<evidence type="ECO:0000313" key="2">
    <source>
        <dbReference type="Proteomes" id="UP000324748"/>
    </source>
</evidence>
<dbReference type="Proteomes" id="UP000324748">
    <property type="component" value="Unassembled WGS sequence"/>
</dbReference>
<accession>A0A5B0PU09</accession>
<sequence length="210" mass="23552">MSLIIIFIPPHWADARQSNHHDLKNSTFVSLSFVRIRTDIVMKDEVKEKLCSRKRKLIHGDHHLDLDMLWNIPTRPARKKADTAGDRRLVLIIILAGSRADSDIAEHPRSPEIIMSGFFREPVTQDPRSAKLNGLLGRRYTVDHRSVDPTAHRGADFSSCGIAMSWYLGCPILRLPQGAGTGYTSLSRSSAPFTYDGSPMWSAPHRAGKE</sequence>
<organism evidence="1 2">
    <name type="scientific">Puccinia graminis f. sp. tritici</name>
    <dbReference type="NCBI Taxonomy" id="56615"/>
    <lineage>
        <taxon>Eukaryota</taxon>
        <taxon>Fungi</taxon>
        <taxon>Dikarya</taxon>
        <taxon>Basidiomycota</taxon>
        <taxon>Pucciniomycotina</taxon>
        <taxon>Pucciniomycetes</taxon>
        <taxon>Pucciniales</taxon>
        <taxon>Pucciniaceae</taxon>
        <taxon>Puccinia</taxon>
    </lineage>
</organism>